<dbReference type="OrthoDB" id="4664297at2759"/>
<dbReference type="SUPFAM" id="SSF51197">
    <property type="entry name" value="Clavaminate synthase-like"/>
    <property type="match status" value="1"/>
</dbReference>
<gene>
    <name evidence="1" type="ORF">EHS25_009854</name>
</gene>
<accession>A0A427YKD9</accession>
<comment type="caution">
    <text evidence="1">The sequence shown here is derived from an EMBL/GenBank/DDBJ whole genome shotgun (WGS) entry which is preliminary data.</text>
</comment>
<evidence type="ECO:0000313" key="2">
    <source>
        <dbReference type="Proteomes" id="UP000279259"/>
    </source>
</evidence>
<keyword evidence="2" id="KW-1185">Reference proteome</keyword>
<reference evidence="1 2" key="1">
    <citation type="submission" date="2018-11" db="EMBL/GenBank/DDBJ databases">
        <title>Genome sequence of Saitozyma podzolica DSM 27192.</title>
        <authorList>
            <person name="Aliyu H."/>
            <person name="Gorte O."/>
            <person name="Ochsenreither K."/>
        </authorList>
    </citation>
    <scope>NUCLEOTIDE SEQUENCE [LARGE SCALE GENOMIC DNA]</scope>
    <source>
        <strain evidence="1 2">DSM 27192</strain>
    </source>
</reference>
<dbReference type="AlphaFoldDB" id="A0A427YKD9"/>
<dbReference type="Proteomes" id="UP000279259">
    <property type="component" value="Unassembled WGS sequence"/>
</dbReference>
<name>A0A427YKD9_9TREE</name>
<dbReference type="Gene3D" id="2.60.120.620">
    <property type="entry name" value="q2cbj1_9rhob like domain"/>
    <property type="match status" value="1"/>
</dbReference>
<evidence type="ECO:0000313" key="1">
    <source>
        <dbReference type="EMBL" id="RSH91555.1"/>
    </source>
</evidence>
<organism evidence="1 2">
    <name type="scientific">Saitozyma podzolica</name>
    <dbReference type="NCBI Taxonomy" id="1890683"/>
    <lineage>
        <taxon>Eukaryota</taxon>
        <taxon>Fungi</taxon>
        <taxon>Dikarya</taxon>
        <taxon>Basidiomycota</taxon>
        <taxon>Agaricomycotina</taxon>
        <taxon>Tremellomycetes</taxon>
        <taxon>Tremellales</taxon>
        <taxon>Trimorphomycetaceae</taxon>
        <taxon>Saitozyma</taxon>
    </lineage>
</organism>
<dbReference type="EMBL" id="RSCD01000008">
    <property type="protein sequence ID" value="RSH91555.1"/>
    <property type="molecule type" value="Genomic_DNA"/>
</dbReference>
<sequence>MTDAPRHGRYENLALSEAEHFLEHGWLKVPNTIEPEYITSWMSDLWVRLGFDPEDKSTWTSEYYHMPHHRQVRAELVAPRAWGKIVDICGGEQRIDPERERWIGDNFIINFGTQERAQSDPTDDVPLHDKEGFHCDNDWYRMFLDSSSTALTLVYCFTDIPPRGGGTILCEDGIEGVVKHLYDHPEGLDPPHELEDLCTHVKTCKRFTTVEAKKGDVFILHGLLPHSNNYNYLHYARVITNPHVNLREPYNLNRPDGDYSLLEQVILRNLGRDSIPEFKPTRERKFWYSRNITFKLNRVEGELERMIAAAKARGLGPKDVDSLYLRGEEAVEEFKRTNGLLLPVNEATGLHTEQHPA</sequence>
<proteinExistence type="predicted"/>
<protein>
    <submittedName>
        <fullName evidence="1">Uncharacterized protein</fullName>
    </submittedName>
</protein>